<comment type="caution">
    <text evidence="3">The sequence shown here is derived from an EMBL/GenBank/DDBJ whole genome shotgun (WGS) entry which is preliminary data.</text>
</comment>
<dbReference type="EMBL" id="CAMPGE010004732">
    <property type="protein sequence ID" value="CAI2363577.1"/>
    <property type="molecule type" value="Genomic_DNA"/>
</dbReference>
<protein>
    <recommendedName>
        <fullName evidence="2">ATPase F1/V1/A1 complex alpha/beta subunit nucleotide-binding domain-containing protein</fullName>
    </recommendedName>
</protein>
<reference evidence="3" key="1">
    <citation type="submission" date="2023-07" db="EMBL/GenBank/DDBJ databases">
        <authorList>
            <consortium name="AG Swart"/>
            <person name="Singh M."/>
            <person name="Singh A."/>
            <person name="Seah K."/>
            <person name="Emmerich C."/>
        </authorList>
    </citation>
    <scope>NUCLEOTIDE SEQUENCE</scope>
    <source>
        <strain evidence="3">DP1</strain>
    </source>
</reference>
<evidence type="ECO:0000256" key="1">
    <source>
        <dbReference type="ARBA" id="ARBA00008936"/>
    </source>
</evidence>
<evidence type="ECO:0000313" key="4">
    <source>
        <dbReference type="Proteomes" id="UP001295684"/>
    </source>
</evidence>
<dbReference type="SUPFAM" id="SSF52540">
    <property type="entry name" value="P-loop containing nucleoside triphosphate hydrolases"/>
    <property type="match status" value="1"/>
</dbReference>
<organism evidence="3 4">
    <name type="scientific">Euplotes crassus</name>
    <dbReference type="NCBI Taxonomy" id="5936"/>
    <lineage>
        <taxon>Eukaryota</taxon>
        <taxon>Sar</taxon>
        <taxon>Alveolata</taxon>
        <taxon>Ciliophora</taxon>
        <taxon>Intramacronucleata</taxon>
        <taxon>Spirotrichea</taxon>
        <taxon>Hypotrichia</taxon>
        <taxon>Euplotida</taxon>
        <taxon>Euplotidae</taxon>
        <taxon>Moneuplotes</taxon>
    </lineage>
</organism>
<evidence type="ECO:0000313" key="3">
    <source>
        <dbReference type="EMBL" id="CAI2363577.1"/>
    </source>
</evidence>
<comment type="similarity">
    <text evidence="1">Belongs to the ATPase alpha/beta chains family.</text>
</comment>
<dbReference type="Proteomes" id="UP001295684">
    <property type="component" value="Unassembled WGS sequence"/>
</dbReference>
<dbReference type="AlphaFoldDB" id="A0AAD1UA90"/>
<keyword evidence="4" id="KW-1185">Reference proteome</keyword>
<evidence type="ECO:0000259" key="2">
    <source>
        <dbReference type="Pfam" id="PF00006"/>
    </source>
</evidence>
<gene>
    <name evidence="3" type="ORF">ECRASSUSDP1_LOCUS4913</name>
</gene>
<sequence length="584" mass="67073">MFRVYSKILRRPKTCLFYLPTMNFSFDKESLDILAQLDEKLMKDGDSTIRSDPHVYKKKDTVVYIKNLQEQAKFLSLLKINSSLALTIGIEKSIVTALILNNLKGVGTHDSVSFASSTDIPISLTGLGNIINFTGAPIIPSLTEQENKIELQSSSETVGLISGLQGAPYKRNLVSRQLYTGHMRIDLNQPMVENNFIVLKGPSNAGKNLVVKDMIHYFLNEETEEDRRVIYITSSLKDARNLHENVLGEERSKCTVVSSQEMYNNAAEVYLMPRAGLVLAQKLVEKKCNVLLIFDKIIDYDVKEKQIFDNAKQPFAPTNIFSEIMENCGDFGPGKGKMTSVVVADTDTLNIEHERSMTNLRTHLESIADQIIEFEPSFKSMKSSLPKLDLLTFTGFNQDYWQKPLIASIRKDLEHFSHLLKDAYRNNKNKRDYGIQEDPWENYLYHDSQFIIPLINHQEPLDIITQILLFKFIHRTVGDDAYADSDWNECISEHLQKPKDLIASLKHFSKSYNEFPNQRTISDIIQTHLNSEFPKNSFEDWNIAEEEVFKINEQIDQFLKMFYTNAKINGGLRPHKLDYWKNIV</sequence>
<feature type="domain" description="ATPase F1/V1/A1 complex alpha/beta subunit nucleotide-binding" evidence="2">
    <location>
        <begin position="184"/>
        <end position="353"/>
    </location>
</feature>
<dbReference type="InterPro" id="IPR000194">
    <property type="entry name" value="ATPase_F1/V1/A1_a/bsu_nucl-bd"/>
</dbReference>
<dbReference type="GO" id="GO:0005524">
    <property type="term" value="F:ATP binding"/>
    <property type="evidence" value="ECO:0007669"/>
    <property type="project" value="InterPro"/>
</dbReference>
<dbReference type="Pfam" id="PF00006">
    <property type="entry name" value="ATP-synt_ab"/>
    <property type="match status" value="1"/>
</dbReference>
<dbReference type="Gene3D" id="3.40.50.300">
    <property type="entry name" value="P-loop containing nucleotide triphosphate hydrolases"/>
    <property type="match status" value="1"/>
</dbReference>
<name>A0AAD1UA90_EUPCR</name>
<dbReference type="InterPro" id="IPR027417">
    <property type="entry name" value="P-loop_NTPase"/>
</dbReference>
<accession>A0AAD1UA90</accession>
<proteinExistence type="inferred from homology"/>